<accession>A0A6I3KZX8</accession>
<dbReference type="EMBL" id="WMBB01000006">
    <property type="protein sequence ID" value="MTE13824.1"/>
    <property type="molecule type" value="Genomic_DNA"/>
</dbReference>
<evidence type="ECO:0000256" key="2">
    <source>
        <dbReference type="ARBA" id="ARBA00023125"/>
    </source>
</evidence>
<evidence type="ECO:0000256" key="3">
    <source>
        <dbReference type="ARBA" id="ARBA00023163"/>
    </source>
</evidence>
<dbReference type="GO" id="GO:0003700">
    <property type="term" value="F:DNA-binding transcription factor activity"/>
    <property type="evidence" value="ECO:0007669"/>
    <property type="project" value="TreeGrafter"/>
</dbReference>
<protein>
    <submittedName>
        <fullName evidence="6">TetR family transcriptional regulator</fullName>
    </submittedName>
</protein>
<dbReference type="SUPFAM" id="SSF46689">
    <property type="entry name" value="Homeodomain-like"/>
    <property type="match status" value="1"/>
</dbReference>
<reference evidence="6 7" key="1">
    <citation type="submission" date="2019-11" db="EMBL/GenBank/DDBJ databases">
        <title>Nocardia sp. nov. CT2-14 isolated from soil.</title>
        <authorList>
            <person name="Kanchanasin P."/>
            <person name="Tanasupawat S."/>
            <person name="Yuki M."/>
            <person name="Kudo T."/>
        </authorList>
    </citation>
    <scope>NUCLEOTIDE SEQUENCE [LARGE SCALE GENOMIC DNA]</scope>
    <source>
        <strain evidence="6 7">CT2-14</strain>
    </source>
</reference>
<organism evidence="6 7">
    <name type="scientific">Nocardia aurantiaca</name>
    <dbReference type="NCBI Taxonomy" id="2675850"/>
    <lineage>
        <taxon>Bacteria</taxon>
        <taxon>Bacillati</taxon>
        <taxon>Actinomycetota</taxon>
        <taxon>Actinomycetes</taxon>
        <taxon>Mycobacteriales</taxon>
        <taxon>Nocardiaceae</taxon>
        <taxon>Nocardia</taxon>
    </lineage>
</organism>
<keyword evidence="3" id="KW-0804">Transcription</keyword>
<dbReference type="PROSITE" id="PS50977">
    <property type="entry name" value="HTH_TETR_2"/>
    <property type="match status" value="1"/>
</dbReference>
<dbReference type="Pfam" id="PF00440">
    <property type="entry name" value="TetR_N"/>
    <property type="match status" value="1"/>
</dbReference>
<dbReference type="AlphaFoldDB" id="A0A6I3KZX8"/>
<keyword evidence="2 4" id="KW-0238">DNA-binding</keyword>
<keyword evidence="7" id="KW-1185">Reference proteome</keyword>
<dbReference type="GO" id="GO:0000976">
    <property type="term" value="F:transcription cis-regulatory region binding"/>
    <property type="evidence" value="ECO:0007669"/>
    <property type="project" value="TreeGrafter"/>
</dbReference>
<dbReference type="InterPro" id="IPR009057">
    <property type="entry name" value="Homeodomain-like_sf"/>
</dbReference>
<evidence type="ECO:0000313" key="7">
    <source>
        <dbReference type="Proteomes" id="UP000432464"/>
    </source>
</evidence>
<keyword evidence="1" id="KW-0805">Transcription regulation</keyword>
<comment type="caution">
    <text evidence="6">The sequence shown here is derived from an EMBL/GenBank/DDBJ whole genome shotgun (WGS) entry which is preliminary data.</text>
</comment>
<proteinExistence type="predicted"/>
<dbReference type="Gene3D" id="1.10.357.10">
    <property type="entry name" value="Tetracycline Repressor, domain 2"/>
    <property type="match status" value="1"/>
</dbReference>
<evidence type="ECO:0000256" key="1">
    <source>
        <dbReference type="ARBA" id="ARBA00023015"/>
    </source>
</evidence>
<gene>
    <name evidence="6" type="ORF">GLP40_13715</name>
</gene>
<dbReference type="Pfam" id="PF21943">
    <property type="entry name" value="TetR_C_46"/>
    <property type="match status" value="1"/>
</dbReference>
<evidence type="ECO:0000256" key="4">
    <source>
        <dbReference type="PROSITE-ProRule" id="PRU00335"/>
    </source>
</evidence>
<feature type="DNA-binding region" description="H-T-H motif" evidence="4">
    <location>
        <begin position="57"/>
        <end position="76"/>
    </location>
</feature>
<dbReference type="InterPro" id="IPR054129">
    <property type="entry name" value="DesT_TetR_C"/>
</dbReference>
<dbReference type="Proteomes" id="UP000432464">
    <property type="component" value="Unassembled WGS sequence"/>
</dbReference>
<evidence type="ECO:0000313" key="6">
    <source>
        <dbReference type="EMBL" id="MTE13824.1"/>
    </source>
</evidence>
<name>A0A6I3KZX8_9NOCA</name>
<feature type="domain" description="HTH tetR-type" evidence="5">
    <location>
        <begin position="34"/>
        <end position="94"/>
    </location>
</feature>
<evidence type="ECO:0000259" key="5">
    <source>
        <dbReference type="PROSITE" id="PS50977"/>
    </source>
</evidence>
<dbReference type="InterPro" id="IPR050109">
    <property type="entry name" value="HTH-type_TetR-like_transc_reg"/>
</dbReference>
<dbReference type="PANTHER" id="PTHR30055">
    <property type="entry name" value="HTH-TYPE TRANSCRIPTIONAL REGULATOR RUTR"/>
    <property type="match status" value="1"/>
</dbReference>
<dbReference type="InterPro" id="IPR001647">
    <property type="entry name" value="HTH_TetR"/>
</dbReference>
<sequence length="243" mass="26432">MNLVQEVGYAAAVGKVERDSKSGVRTVQVNRRGRESRAALLDAGRNAFSTKRYEEVSIAEIAAAAGAAVGSIGYHFGGKYELYLAVHEAVFEDFWGRLQELRGSAMQRLTQGFGIYLDFVQQHGTALIMTPRTGADERLLAQHERHRDRLVAALLTEIVSAGGSSAIRIAMDGWLAFVEGATARWLTEPDSDRVQLQSLVLAAGFATVQTTLTLDPSITLTSRTIAALLDLHGGQRTERTEKS</sequence>
<dbReference type="PANTHER" id="PTHR30055:SF234">
    <property type="entry name" value="HTH-TYPE TRANSCRIPTIONAL REGULATOR BETI"/>
    <property type="match status" value="1"/>
</dbReference>